<protein>
    <submittedName>
        <fullName evidence="2">Uncharacterized protein</fullName>
    </submittedName>
</protein>
<feature type="compositionally biased region" description="Basic residues" evidence="1">
    <location>
        <begin position="61"/>
        <end position="77"/>
    </location>
</feature>
<feature type="non-terminal residue" evidence="2">
    <location>
        <position position="130"/>
    </location>
</feature>
<sequence>GREDPRAERLLRRWSAGTPRPQSPHPAPHRPHPRPAPACTPAKDPQHQHGLLHRERVLQAGRRHPRHPAGRSWRQRSRCQNPGEFPGPHGAEEDKEWRARPEGPGPRGNGRSWGRPGRRGRRPQRRLDQN</sequence>
<gene>
    <name evidence="2" type="ORF">BN2614_LOCUS6</name>
</gene>
<feature type="compositionally biased region" description="Basic and acidic residues" evidence="1">
    <location>
        <begin position="1"/>
        <end position="11"/>
    </location>
</feature>
<feature type="compositionally biased region" description="Basic and acidic residues" evidence="1">
    <location>
        <begin position="90"/>
        <end position="101"/>
    </location>
</feature>
<evidence type="ECO:0000313" key="3">
    <source>
        <dbReference type="Proteomes" id="UP000269945"/>
    </source>
</evidence>
<proteinExistence type="predicted"/>
<organism evidence="2 3">
    <name type="scientific">Gulo gulo</name>
    <name type="common">Wolverine</name>
    <name type="synonym">Gluton</name>
    <dbReference type="NCBI Taxonomy" id="48420"/>
    <lineage>
        <taxon>Eukaryota</taxon>
        <taxon>Metazoa</taxon>
        <taxon>Chordata</taxon>
        <taxon>Craniata</taxon>
        <taxon>Vertebrata</taxon>
        <taxon>Euteleostomi</taxon>
        <taxon>Mammalia</taxon>
        <taxon>Eutheria</taxon>
        <taxon>Laurasiatheria</taxon>
        <taxon>Carnivora</taxon>
        <taxon>Caniformia</taxon>
        <taxon>Musteloidea</taxon>
        <taxon>Mustelidae</taxon>
        <taxon>Guloninae</taxon>
        <taxon>Gulo</taxon>
    </lineage>
</organism>
<accession>A0A9X9M9Z8</accession>
<dbReference type="EMBL" id="CYRY02045007">
    <property type="protein sequence ID" value="VCX40256.1"/>
    <property type="molecule type" value="Genomic_DNA"/>
</dbReference>
<feature type="region of interest" description="Disordered" evidence="1">
    <location>
        <begin position="1"/>
        <end position="130"/>
    </location>
</feature>
<evidence type="ECO:0000256" key="1">
    <source>
        <dbReference type="SAM" id="MobiDB-lite"/>
    </source>
</evidence>
<dbReference type="Proteomes" id="UP000269945">
    <property type="component" value="Unassembled WGS sequence"/>
</dbReference>
<keyword evidence="3" id="KW-1185">Reference proteome</keyword>
<comment type="caution">
    <text evidence="2">The sequence shown here is derived from an EMBL/GenBank/DDBJ whole genome shotgun (WGS) entry which is preliminary data.</text>
</comment>
<name>A0A9X9M9Z8_GULGU</name>
<evidence type="ECO:0000313" key="2">
    <source>
        <dbReference type="EMBL" id="VCX40256.1"/>
    </source>
</evidence>
<reference evidence="2 3" key="1">
    <citation type="submission" date="2018-10" db="EMBL/GenBank/DDBJ databases">
        <authorList>
            <person name="Ekblom R."/>
            <person name="Jareborg N."/>
        </authorList>
    </citation>
    <scope>NUCLEOTIDE SEQUENCE [LARGE SCALE GENOMIC DNA]</scope>
    <source>
        <tissue evidence="2">Muscle</tissue>
    </source>
</reference>
<feature type="compositionally biased region" description="Basic and acidic residues" evidence="1">
    <location>
        <begin position="44"/>
        <end position="57"/>
    </location>
</feature>
<dbReference type="AlphaFoldDB" id="A0A9X9M9Z8"/>